<evidence type="ECO:0000313" key="1">
    <source>
        <dbReference type="EMBL" id="KAJ0182240.1"/>
    </source>
</evidence>
<dbReference type="EMBL" id="CM034389">
    <property type="protein sequence ID" value="KAJ0182240.1"/>
    <property type="molecule type" value="Genomic_DNA"/>
</dbReference>
<protein>
    <submittedName>
        <fullName evidence="1">Uncharacterized protein</fullName>
    </submittedName>
</protein>
<sequence length="289" mass="32571">MCNMCARDNIVDDSPVVSIPPKVNRTIERMKLKHNIVTDPKNAEKQKEVEYQPDLLAVSTQYSKFAYDLFKQGLVRLQESKAYVIATKTSQPFHVALAIIVLLAWFTRPGTTGNLRGWKALYVGAVATHLGAQIWMTLISGIVLFFSLPRHEFGRVQTVLFPVYYAFNSVISLIALLSYFRTQCLTKFENTSWVQLALLLAVFSIEAYVRLRLVQPMLRAKHVKTQMEEAAGGGQEVGRLVLGELAHCPRYLRVLKTFRTYHSSIAMGTMITLGCSLYSTMIIVDSICL</sequence>
<reference evidence="1 2" key="1">
    <citation type="journal article" date="2021" name="Front. Genet.">
        <title>Chromosome-Level Genome Assembly Reveals Significant Gene Expansion in the Toll and IMD Signaling Pathways of Dendrolimus kikuchii.</title>
        <authorList>
            <person name="Zhou J."/>
            <person name="Wu P."/>
            <person name="Xiong Z."/>
            <person name="Liu N."/>
            <person name="Zhao N."/>
            <person name="Ji M."/>
            <person name="Qiu Y."/>
            <person name="Yang B."/>
        </authorList>
    </citation>
    <scope>NUCLEOTIDE SEQUENCE [LARGE SCALE GENOMIC DNA]</scope>
    <source>
        <strain evidence="1">Ann1</strain>
    </source>
</reference>
<organism evidence="1 2">
    <name type="scientific">Dendrolimus kikuchii</name>
    <dbReference type="NCBI Taxonomy" id="765133"/>
    <lineage>
        <taxon>Eukaryota</taxon>
        <taxon>Metazoa</taxon>
        <taxon>Ecdysozoa</taxon>
        <taxon>Arthropoda</taxon>
        <taxon>Hexapoda</taxon>
        <taxon>Insecta</taxon>
        <taxon>Pterygota</taxon>
        <taxon>Neoptera</taxon>
        <taxon>Endopterygota</taxon>
        <taxon>Lepidoptera</taxon>
        <taxon>Glossata</taxon>
        <taxon>Ditrysia</taxon>
        <taxon>Bombycoidea</taxon>
        <taxon>Lasiocampidae</taxon>
        <taxon>Dendrolimus</taxon>
    </lineage>
</organism>
<evidence type="ECO:0000313" key="2">
    <source>
        <dbReference type="Proteomes" id="UP000824533"/>
    </source>
</evidence>
<name>A0ACC1DEJ4_9NEOP</name>
<dbReference type="Proteomes" id="UP000824533">
    <property type="component" value="Linkage Group LG03"/>
</dbReference>
<accession>A0ACC1DEJ4</accession>
<keyword evidence="2" id="KW-1185">Reference proteome</keyword>
<proteinExistence type="predicted"/>
<gene>
    <name evidence="1" type="ORF">K1T71_001609</name>
</gene>
<comment type="caution">
    <text evidence="1">The sequence shown here is derived from an EMBL/GenBank/DDBJ whole genome shotgun (WGS) entry which is preliminary data.</text>
</comment>